<dbReference type="OrthoDB" id="9977517at2759"/>
<dbReference type="PANTHER" id="PTHR39369">
    <property type="entry name" value="LIN-24 (TWENTY-FOUR) LIKE"/>
    <property type="match status" value="1"/>
</dbReference>
<dbReference type="Pfam" id="PF03318">
    <property type="entry name" value="ETX_MTX2"/>
    <property type="match status" value="1"/>
</dbReference>
<dbReference type="EnsemblMetazoa" id="G3951.6">
    <property type="protein sequence ID" value="G3951.6:cds"/>
    <property type="gene ID" value="G3951"/>
</dbReference>
<dbReference type="EnsemblMetazoa" id="G3951.7">
    <property type="protein sequence ID" value="G3951.7:cds"/>
    <property type="gene ID" value="G3951"/>
</dbReference>
<dbReference type="InterPro" id="IPR004991">
    <property type="entry name" value="Aerolysin-like"/>
</dbReference>
<dbReference type="EnsemblMetazoa" id="G3951.1">
    <property type="protein sequence ID" value="G3951.1:cds"/>
    <property type="gene ID" value="G3951"/>
</dbReference>
<dbReference type="AlphaFoldDB" id="A0A8W8N598"/>
<dbReference type="EnsemblMetazoa" id="G3951.9">
    <property type="protein sequence ID" value="G3951.9:cds"/>
    <property type="gene ID" value="G3951"/>
</dbReference>
<evidence type="ECO:0000313" key="2">
    <source>
        <dbReference type="Proteomes" id="UP000005408"/>
    </source>
</evidence>
<dbReference type="EnsemblMetazoa" id="G3951.8">
    <property type="protein sequence ID" value="G3951.8:cds"/>
    <property type="gene ID" value="G3951"/>
</dbReference>
<reference evidence="1" key="1">
    <citation type="submission" date="2022-08" db="UniProtKB">
        <authorList>
            <consortium name="EnsemblMetazoa"/>
        </authorList>
    </citation>
    <scope>IDENTIFICATION</scope>
    <source>
        <strain evidence="1">05x7-T-G4-1.051#20</strain>
    </source>
</reference>
<dbReference type="Gene3D" id="2.170.15.10">
    <property type="entry name" value="Proaerolysin, chain A, domain 3"/>
    <property type="match status" value="1"/>
</dbReference>
<dbReference type="EnsemblMetazoa" id="G3951.2">
    <property type="protein sequence ID" value="G3951.2:cds"/>
    <property type="gene ID" value="G3951"/>
</dbReference>
<organism evidence="1 2">
    <name type="scientific">Magallana gigas</name>
    <name type="common">Pacific oyster</name>
    <name type="synonym">Crassostrea gigas</name>
    <dbReference type="NCBI Taxonomy" id="29159"/>
    <lineage>
        <taxon>Eukaryota</taxon>
        <taxon>Metazoa</taxon>
        <taxon>Spiralia</taxon>
        <taxon>Lophotrochozoa</taxon>
        <taxon>Mollusca</taxon>
        <taxon>Bivalvia</taxon>
        <taxon>Autobranchia</taxon>
        <taxon>Pteriomorphia</taxon>
        <taxon>Ostreida</taxon>
        <taxon>Ostreoidea</taxon>
        <taxon>Ostreidae</taxon>
        <taxon>Magallana</taxon>
    </lineage>
</organism>
<proteinExistence type="predicted"/>
<sequence length="254" mass="29167">MANVLDLDDTVKTWAWTNFLKIRSKENSKLRFEDVQLNVNWSRVRFVTEKPEYDDKVMVELPKAQVVFRSTFHNDTENEQEHSFQTERSTSCVSTTCIEKGFTKGFNVELKLGLPEEVAEITAGFGREVNMQTGFEDTNENSLTWAVNSTVRVKGNHCATADLVVRESEFSAKYKMLVKIRGIVIVSLTNLKDNNSFIQSFEGDFSQIMKDEQKKGVTGFTIEERTVHWPIEGNCNFRFGIEQQIKLKEEPLSN</sequence>
<dbReference type="EnsemblMetazoa" id="G3951.3">
    <property type="protein sequence ID" value="G3951.3:cds"/>
    <property type="gene ID" value="G3951"/>
</dbReference>
<dbReference type="SUPFAM" id="SSF56973">
    <property type="entry name" value="Aerolisin/ETX pore-forming domain"/>
    <property type="match status" value="1"/>
</dbReference>
<dbReference type="OMA" id="ECSEPTY"/>
<dbReference type="EnsemblMetazoa" id="G3951.4">
    <property type="protein sequence ID" value="G3951.4:cds"/>
    <property type="gene ID" value="G3951"/>
</dbReference>
<dbReference type="Proteomes" id="UP000005408">
    <property type="component" value="Unassembled WGS sequence"/>
</dbReference>
<name>A0A8W8N598_MAGGI</name>
<dbReference type="EnsemblMetazoa" id="G3951.5">
    <property type="protein sequence ID" value="G3951.5:cds"/>
    <property type="gene ID" value="G3951"/>
</dbReference>
<evidence type="ECO:0000313" key="1">
    <source>
        <dbReference type="EnsemblMetazoa" id="G3951.2:cds"/>
    </source>
</evidence>
<accession>A0A8W8N598</accession>
<dbReference type="PANTHER" id="PTHR39369:SF6">
    <property type="entry name" value="LIN-24 (TWENTY-FOUR) LIKE"/>
    <property type="match status" value="1"/>
</dbReference>
<dbReference type="CDD" id="cd20237">
    <property type="entry name" value="PFM_LIN24-like"/>
    <property type="match status" value="1"/>
</dbReference>
<protein>
    <submittedName>
        <fullName evidence="1">Uncharacterized protein</fullName>
    </submittedName>
</protein>
<keyword evidence="2" id="KW-1185">Reference proteome</keyword>